<keyword evidence="4" id="KW-1005">Bacterial flagellum biogenesis</keyword>
<dbReference type="GO" id="GO:0044780">
    <property type="term" value="P:bacterial-type flagellum assembly"/>
    <property type="evidence" value="ECO:0007669"/>
    <property type="project" value="InterPro"/>
</dbReference>
<dbReference type="InterPro" id="IPR017585">
    <property type="entry name" value="SAF_FlgA"/>
</dbReference>
<reference evidence="6 7" key="1">
    <citation type="submission" date="2019-08" db="EMBL/GenBank/DDBJ databases">
        <title>Identification of a novel species of the genus Boseongicola.</title>
        <authorList>
            <person name="Zhang X.-Q."/>
        </authorList>
    </citation>
    <scope>NUCLEOTIDE SEQUENCE [LARGE SCALE GENOMIC DNA]</scope>
    <source>
        <strain evidence="6 7">HY14</strain>
    </source>
</reference>
<keyword evidence="2 4" id="KW-0732">Signal</keyword>
<dbReference type="AlphaFoldDB" id="A0A5D0RAI9"/>
<dbReference type="CDD" id="cd11614">
    <property type="entry name" value="SAF_CpaB_FlgA_like"/>
    <property type="match status" value="1"/>
</dbReference>
<feature type="signal peptide" evidence="4">
    <location>
        <begin position="1"/>
        <end position="18"/>
    </location>
</feature>
<dbReference type="PANTHER" id="PTHR36307">
    <property type="entry name" value="FLAGELLA BASAL BODY P-RING FORMATION PROTEIN FLGA"/>
    <property type="match status" value="1"/>
</dbReference>
<sequence length="148" mass="15411">MLRLAFLVALAIAPPATAETVLAARTIRAQAILAPGDVTLAAHEVPGTYVAIDEAVGLEARVVLYAGRPIRIEDLGPPAIVERNQIVTLIYRTGGLAIAAEGRALARAGIGDRLRVMNLASRHTVSGHVRADGTVSVGPLSPSLLPQE</sequence>
<keyword evidence="3 4" id="KW-0574">Periplasm</keyword>
<feature type="domain" description="SAF" evidence="5">
    <location>
        <begin position="18"/>
        <end position="76"/>
    </location>
</feature>
<dbReference type="GO" id="GO:0042597">
    <property type="term" value="C:periplasmic space"/>
    <property type="evidence" value="ECO:0007669"/>
    <property type="project" value="UniProtKB-SubCell"/>
</dbReference>
<evidence type="ECO:0000256" key="1">
    <source>
        <dbReference type="ARBA" id="ARBA00004418"/>
    </source>
</evidence>
<dbReference type="RefSeq" id="WP_148379932.1">
    <property type="nucleotide sequence ID" value="NZ_VSIY01000015.1"/>
</dbReference>
<gene>
    <name evidence="6" type="primary">flgA</name>
    <name evidence="6" type="ORF">FVF75_16790</name>
</gene>
<dbReference type="InterPro" id="IPR013974">
    <property type="entry name" value="SAF"/>
</dbReference>
<evidence type="ECO:0000256" key="2">
    <source>
        <dbReference type="ARBA" id="ARBA00022729"/>
    </source>
</evidence>
<comment type="caution">
    <text evidence="6">The sequence shown here is derived from an EMBL/GenBank/DDBJ whole genome shotgun (WGS) entry which is preliminary data.</text>
</comment>
<protein>
    <recommendedName>
        <fullName evidence="4">Flagella basal body P-ring formation protein FlgA</fullName>
    </recommendedName>
</protein>
<proteinExistence type="inferred from homology"/>
<dbReference type="PANTHER" id="PTHR36307:SF1">
    <property type="entry name" value="FLAGELLA BASAL BODY P-RING FORMATION PROTEIN FLGA"/>
    <property type="match status" value="1"/>
</dbReference>
<dbReference type="NCBIfam" id="TIGR03170">
    <property type="entry name" value="flgA_cterm"/>
    <property type="match status" value="1"/>
</dbReference>
<comment type="similarity">
    <text evidence="4">Belongs to the FlgA family.</text>
</comment>
<evidence type="ECO:0000313" key="7">
    <source>
        <dbReference type="Proteomes" id="UP000322080"/>
    </source>
</evidence>
<comment type="function">
    <text evidence="4">Involved in the assembly process of the P-ring formation. It may associate with FlgF on the rod constituting a structure essential for the P-ring assembly or may act as a modulator protein for the P-ring assembly.</text>
</comment>
<evidence type="ECO:0000313" key="6">
    <source>
        <dbReference type="EMBL" id="TYB77895.1"/>
    </source>
</evidence>
<evidence type="ECO:0000259" key="5">
    <source>
        <dbReference type="SMART" id="SM00858"/>
    </source>
</evidence>
<organism evidence="6 7">
    <name type="scientific">Maritimibacter fusiformis</name>
    <dbReference type="NCBI Taxonomy" id="2603819"/>
    <lineage>
        <taxon>Bacteria</taxon>
        <taxon>Pseudomonadati</taxon>
        <taxon>Pseudomonadota</taxon>
        <taxon>Alphaproteobacteria</taxon>
        <taxon>Rhodobacterales</taxon>
        <taxon>Roseobacteraceae</taxon>
        <taxon>Maritimibacter</taxon>
    </lineage>
</organism>
<keyword evidence="6" id="KW-0966">Cell projection</keyword>
<comment type="subcellular location">
    <subcellularLocation>
        <location evidence="1 4">Periplasm</location>
    </subcellularLocation>
</comment>
<feature type="chain" id="PRO_5023155812" description="Flagella basal body P-ring formation protein FlgA" evidence="4">
    <location>
        <begin position="19"/>
        <end position="148"/>
    </location>
</feature>
<dbReference type="Proteomes" id="UP000322080">
    <property type="component" value="Unassembled WGS sequence"/>
</dbReference>
<dbReference type="InterPro" id="IPR039246">
    <property type="entry name" value="Flagellar_FlgA"/>
</dbReference>
<dbReference type="Pfam" id="PF13144">
    <property type="entry name" value="ChapFlgA"/>
    <property type="match status" value="1"/>
</dbReference>
<accession>A0A5D0RAI9</accession>
<dbReference type="EMBL" id="VSIY01000015">
    <property type="protein sequence ID" value="TYB77895.1"/>
    <property type="molecule type" value="Genomic_DNA"/>
</dbReference>
<dbReference type="SMART" id="SM00858">
    <property type="entry name" value="SAF"/>
    <property type="match status" value="1"/>
</dbReference>
<evidence type="ECO:0000256" key="3">
    <source>
        <dbReference type="ARBA" id="ARBA00022764"/>
    </source>
</evidence>
<evidence type="ECO:0000256" key="4">
    <source>
        <dbReference type="RuleBase" id="RU362063"/>
    </source>
</evidence>
<keyword evidence="6" id="KW-0282">Flagellum</keyword>
<keyword evidence="6" id="KW-0969">Cilium</keyword>
<keyword evidence="7" id="KW-1185">Reference proteome</keyword>
<dbReference type="Gene3D" id="2.30.30.760">
    <property type="match status" value="1"/>
</dbReference>
<name>A0A5D0RAI9_9RHOB</name>